<dbReference type="AlphaFoldDB" id="A0A8K0WRT3"/>
<name>A0A8K0WRT3_9HYPO</name>
<gene>
    <name evidence="2" type="ORF">B0I35DRAFT_477303</name>
</gene>
<dbReference type="OrthoDB" id="4811040at2759"/>
<dbReference type="EMBL" id="JAGPNK010000005">
    <property type="protein sequence ID" value="KAH7320749.1"/>
    <property type="molecule type" value="Genomic_DNA"/>
</dbReference>
<protein>
    <submittedName>
        <fullName evidence="2">Uncharacterized protein</fullName>
    </submittedName>
</protein>
<feature type="signal peptide" evidence="1">
    <location>
        <begin position="1"/>
        <end position="17"/>
    </location>
</feature>
<evidence type="ECO:0000313" key="2">
    <source>
        <dbReference type="EMBL" id="KAH7320749.1"/>
    </source>
</evidence>
<keyword evidence="1" id="KW-0732">Signal</keyword>
<feature type="chain" id="PRO_5035482741" evidence="1">
    <location>
        <begin position="18"/>
        <end position="225"/>
    </location>
</feature>
<dbReference type="Proteomes" id="UP000813444">
    <property type="component" value="Unassembled WGS sequence"/>
</dbReference>
<accession>A0A8K0WRT3</accession>
<comment type="caution">
    <text evidence="2">The sequence shown here is derived from an EMBL/GenBank/DDBJ whole genome shotgun (WGS) entry which is preliminary data.</text>
</comment>
<organism evidence="2 3">
    <name type="scientific">Stachybotrys elegans</name>
    <dbReference type="NCBI Taxonomy" id="80388"/>
    <lineage>
        <taxon>Eukaryota</taxon>
        <taxon>Fungi</taxon>
        <taxon>Dikarya</taxon>
        <taxon>Ascomycota</taxon>
        <taxon>Pezizomycotina</taxon>
        <taxon>Sordariomycetes</taxon>
        <taxon>Hypocreomycetidae</taxon>
        <taxon>Hypocreales</taxon>
        <taxon>Stachybotryaceae</taxon>
        <taxon>Stachybotrys</taxon>
    </lineage>
</organism>
<reference evidence="2" key="1">
    <citation type="journal article" date="2021" name="Nat. Commun.">
        <title>Genetic determinants of endophytism in the Arabidopsis root mycobiome.</title>
        <authorList>
            <person name="Mesny F."/>
            <person name="Miyauchi S."/>
            <person name="Thiergart T."/>
            <person name="Pickel B."/>
            <person name="Atanasova L."/>
            <person name="Karlsson M."/>
            <person name="Huettel B."/>
            <person name="Barry K.W."/>
            <person name="Haridas S."/>
            <person name="Chen C."/>
            <person name="Bauer D."/>
            <person name="Andreopoulos W."/>
            <person name="Pangilinan J."/>
            <person name="LaButti K."/>
            <person name="Riley R."/>
            <person name="Lipzen A."/>
            <person name="Clum A."/>
            <person name="Drula E."/>
            <person name="Henrissat B."/>
            <person name="Kohler A."/>
            <person name="Grigoriev I.V."/>
            <person name="Martin F.M."/>
            <person name="Hacquard S."/>
        </authorList>
    </citation>
    <scope>NUCLEOTIDE SEQUENCE</scope>
    <source>
        <strain evidence="2">MPI-CAGE-CH-0235</strain>
    </source>
</reference>
<keyword evidence="3" id="KW-1185">Reference proteome</keyword>
<proteinExistence type="predicted"/>
<sequence>MLSNVLLLPLMAAVAVAASTSDGFGETQLFKRGAALDTRDLELAEIHGVNLTAMYKHSVMKRHDGDHYTIWVDNSFVSAEGPEEDPRELEKRQSARLVANAGWVLGSGNPICISHDMRSLTTNISPFSGGIEALARDLAIGGSNSGSNARFFAGGGVGVGEYGGIASGDLSYVARRTHDEYRREYNGRWRAAGEGRMRCTTIIPGQWFPARRTFSWQLIATPQRV</sequence>
<evidence type="ECO:0000313" key="3">
    <source>
        <dbReference type="Proteomes" id="UP000813444"/>
    </source>
</evidence>
<evidence type="ECO:0000256" key="1">
    <source>
        <dbReference type="SAM" id="SignalP"/>
    </source>
</evidence>